<evidence type="ECO:0000256" key="1">
    <source>
        <dbReference type="SAM" id="MobiDB-lite"/>
    </source>
</evidence>
<evidence type="ECO:0008006" key="4">
    <source>
        <dbReference type="Google" id="ProtNLM"/>
    </source>
</evidence>
<sequence length="574" mass="62484">MTRIGKILENGAQVPTAVDATPNLSSLLAATSSLVLNLVPDGTTSVNRPERSPSPTLVTADTETLLNMDVSAWRAQITEENARHLMAMPPMIGSGGQNGHSAHFNGRGLSGDTYYTSQPDADLLPPVTSKKRKLTEDHADWMMSPYNIASSGTPAADVDMYHLIGTSEATDDIFEPFVNLDPVSLGLGMLESQHVDEVMSTLCETSPAVPIPAQMPSRSTESVGSSAAKPSPYTPPTTNAKLSKSPTSLSLTSSTAHEGLSTSPPSPLSHIVLLARDTKYLTQKSREELQSCVDEVELLVQELQAVAFQQGGSPPAQSASPTSESPKLPNVEIKTLEPVSTIISEATSYGNRPKEATWPEEEGFQADEDLLVSLRVDPLPQLLSIMTRLNPALLSEDETKYILEKYLGTSVCWCSIGMPAALLLGPNAVKNPLLLNMSLAYGFRYLRQRRQAEIFLARAKRVLASVDELSLTTVRAVFMMGSYAGDQGKSSWGHAWTVLALYKALEMGLQHPPPPASTLPPSSPPPRLLNPLEYEFRTRIPWFLYISAVDYAFNYDVRMSSWMVHNCFVHNNLF</sequence>
<protein>
    <recommendedName>
        <fullName evidence="4">Transcription factor domain-containing protein</fullName>
    </recommendedName>
</protein>
<gene>
    <name evidence="2" type="ORF">M427DRAFT_258681</name>
</gene>
<keyword evidence="3" id="KW-1185">Reference proteome</keyword>
<organism evidence="2 3">
    <name type="scientific">Gonapodya prolifera (strain JEL478)</name>
    <name type="common">Monoblepharis prolifera</name>
    <dbReference type="NCBI Taxonomy" id="1344416"/>
    <lineage>
        <taxon>Eukaryota</taxon>
        <taxon>Fungi</taxon>
        <taxon>Fungi incertae sedis</taxon>
        <taxon>Chytridiomycota</taxon>
        <taxon>Chytridiomycota incertae sedis</taxon>
        <taxon>Monoblepharidomycetes</taxon>
        <taxon>Monoblepharidales</taxon>
        <taxon>Gonapodyaceae</taxon>
        <taxon>Gonapodya</taxon>
    </lineage>
</organism>
<dbReference type="CDD" id="cd12148">
    <property type="entry name" value="fungal_TF_MHR"/>
    <property type="match status" value="1"/>
</dbReference>
<dbReference type="AlphaFoldDB" id="A0A138ZWY4"/>
<accession>A0A138ZWY4</accession>
<evidence type="ECO:0000313" key="2">
    <source>
        <dbReference type="EMBL" id="KXS09020.1"/>
    </source>
</evidence>
<feature type="compositionally biased region" description="Polar residues" evidence="1">
    <location>
        <begin position="310"/>
        <end position="325"/>
    </location>
</feature>
<feature type="region of interest" description="Disordered" evidence="1">
    <location>
        <begin position="310"/>
        <end position="330"/>
    </location>
</feature>
<feature type="region of interest" description="Disordered" evidence="1">
    <location>
        <begin position="208"/>
        <end position="268"/>
    </location>
</feature>
<reference evidence="2 3" key="1">
    <citation type="journal article" date="2015" name="Genome Biol. Evol.">
        <title>Phylogenomic analyses indicate that early fungi evolved digesting cell walls of algal ancestors of land plants.</title>
        <authorList>
            <person name="Chang Y."/>
            <person name="Wang S."/>
            <person name="Sekimoto S."/>
            <person name="Aerts A.L."/>
            <person name="Choi C."/>
            <person name="Clum A."/>
            <person name="LaButti K.M."/>
            <person name="Lindquist E.A."/>
            <person name="Yee Ngan C."/>
            <person name="Ohm R.A."/>
            <person name="Salamov A.A."/>
            <person name="Grigoriev I.V."/>
            <person name="Spatafora J.W."/>
            <person name="Berbee M.L."/>
        </authorList>
    </citation>
    <scope>NUCLEOTIDE SEQUENCE [LARGE SCALE GENOMIC DNA]</scope>
    <source>
        <strain evidence="2 3">JEL478</strain>
    </source>
</reference>
<feature type="compositionally biased region" description="Polar residues" evidence="1">
    <location>
        <begin position="216"/>
        <end position="225"/>
    </location>
</feature>
<name>A0A138ZWY4_GONPJ</name>
<evidence type="ECO:0000313" key="3">
    <source>
        <dbReference type="Proteomes" id="UP000070544"/>
    </source>
</evidence>
<dbReference type="Proteomes" id="UP000070544">
    <property type="component" value="Unassembled WGS sequence"/>
</dbReference>
<feature type="compositionally biased region" description="Low complexity" evidence="1">
    <location>
        <begin position="241"/>
        <end position="255"/>
    </location>
</feature>
<proteinExistence type="predicted"/>
<dbReference type="EMBL" id="KQ965899">
    <property type="protein sequence ID" value="KXS09020.1"/>
    <property type="molecule type" value="Genomic_DNA"/>
</dbReference>
<dbReference type="OrthoDB" id="10510434at2759"/>